<dbReference type="NCBIfam" id="TIGR00254">
    <property type="entry name" value="GGDEF"/>
    <property type="match status" value="1"/>
</dbReference>
<dbReference type="SUPFAM" id="SSF52172">
    <property type="entry name" value="CheY-like"/>
    <property type="match status" value="1"/>
</dbReference>
<dbReference type="PROSITE" id="PS50887">
    <property type="entry name" value="GGDEF"/>
    <property type="match status" value="1"/>
</dbReference>
<protein>
    <submittedName>
        <fullName evidence="7">Cyclic diguanylate phosphodiesterase domain protein</fullName>
    </submittedName>
</protein>
<dbReference type="PANTHER" id="PTHR44757:SF2">
    <property type="entry name" value="BIOFILM ARCHITECTURE MAINTENANCE PROTEIN MBAA"/>
    <property type="match status" value="1"/>
</dbReference>
<dbReference type="SMART" id="SM00448">
    <property type="entry name" value="REC"/>
    <property type="match status" value="1"/>
</dbReference>
<feature type="domain" description="PAC" evidence="4">
    <location>
        <begin position="216"/>
        <end position="266"/>
    </location>
</feature>
<dbReference type="SUPFAM" id="SSF55073">
    <property type="entry name" value="Nucleotide cyclase"/>
    <property type="match status" value="1"/>
</dbReference>
<dbReference type="SMART" id="SM00091">
    <property type="entry name" value="PAS"/>
    <property type="match status" value="1"/>
</dbReference>
<dbReference type="PROSITE" id="PS50883">
    <property type="entry name" value="EAL"/>
    <property type="match status" value="1"/>
</dbReference>
<feature type="domain" description="Response regulatory" evidence="2">
    <location>
        <begin position="2"/>
        <end position="117"/>
    </location>
</feature>
<dbReference type="SMART" id="SM00052">
    <property type="entry name" value="EAL"/>
    <property type="match status" value="1"/>
</dbReference>
<dbReference type="InterPro" id="IPR001633">
    <property type="entry name" value="EAL_dom"/>
</dbReference>
<feature type="modified residue" description="4-aspartylphosphate" evidence="1">
    <location>
        <position position="50"/>
    </location>
</feature>
<reference evidence="7 8" key="1">
    <citation type="journal article" date="2011" name="J. Bacteriol.">
        <title>Draft genome sequence of the chemolithoheterotrophic, halophilic methylotroph Methylophaga thiooxydans DMS010.</title>
        <authorList>
            <person name="Boden R."/>
            <person name="Ferriera S."/>
            <person name="Johnson J."/>
            <person name="Kelly D.P."/>
            <person name="Murrell J.C."/>
            <person name="Schafer H."/>
        </authorList>
    </citation>
    <scope>NUCLEOTIDE SEQUENCE [LARGE SCALE GENOMIC DNA]</scope>
    <source>
        <strain evidence="7 8">DMS010</strain>
    </source>
</reference>
<evidence type="ECO:0000259" key="5">
    <source>
        <dbReference type="PROSITE" id="PS50883"/>
    </source>
</evidence>
<dbReference type="Pfam" id="PF00563">
    <property type="entry name" value="EAL"/>
    <property type="match status" value="1"/>
</dbReference>
<dbReference type="InterPro" id="IPR029787">
    <property type="entry name" value="Nucleotide_cyclase"/>
</dbReference>
<dbReference type="Pfam" id="PF00072">
    <property type="entry name" value="Response_reg"/>
    <property type="match status" value="1"/>
</dbReference>
<feature type="domain" description="EAL" evidence="5">
    <location>
        <begin position="442"/>
        <end position="694"/>
    </location>
</feature>
<keyword evidence="8" id="KW-1185">Reference proteome</keyword>
<dbReference type="SUPFAM" id="SSF55785">
    <property type="entry name" value="PYP-like sensor domain (PAS domain)"/>
    <property type="match status" value="1"/>
</dbReference>
<dbReference type="CDD" id="cd01948">
    <property type="entry name" value="EAL"/>
    <property type="match status" value="1"/>
</dbReference>
<dbReference type="GO" id="GO:0006355">
    <property type="term" value="P:regulation of DNA-templated transcription"/>
    <property type="evidence" value="ECO:0007669"/>
    <property type="project" value="InterPro"/>
</dbReference>
<feature type="domain" description="PAS" evidence="3">
    <location>
        <begin position="138"/>
        <end position="191"/>
    </location>
</feature>
<sequence>MKILLVDDDRILLCELKHALRDLGAVFMATSGQSAVATARDIVPDLILLDIGLPDIDGFDVMNEINHNPDLQTTNVIVITSHDTPETQMKSLTHGATDFVVKPVDHALLQVKVKNILSQRQLFEAQAMSKREKEFTSLELRFQNILAMLTEAVVICDTDGKIQLVNDYCNVLFGYNDNELIGRDINILLPEKAKQTTQDKANPTYRFTGEHAMVGVIEEVEAITKTGAEVTVEINLMDYSDHKGSHYLALIRDLSEKKRTQARLLKAALYDSLSGLHSREALELDTEKMVAIGTEKSFFACLIDIDRFHQLNSVFGHRRCNDLIRSLAKQLRRSLSDLQIRIYRIGSDVFVVKSIKPLSNHQIERYKKTLDVAFERLISSLSSDLNHRLSISAVSSLFNIDILKSGALVSMLEGALKLNKAEGYSGQIRFIEKLNYGVSSQMAELSQSLFDKVDESKLSVVYQPKVALNGKVTSSEALLRWQDEFFSPLNLGDFIYVAEDTGAIIEVGYFVVKQVCMALSELSQTGREMCVSINLSLRQLADSHLIENIVAICRDYNIEPNRITFEITESVVAENIDMVTTILFMLKEQGFSLSVDDFGTGHSNFKYIHKLPIDEIKIDKSFVDDVVDEKGFYPIVETIISMSKAMDLDVVAEGVEHQCQVDYLNKKDCDFIQGYFFYKPLSKEKWLETFSLAQQQSQ</sequence>
<dbReference type="Pfam" id="PF00989">
    <property type="entry name" value="PAS"/>
    <property type="match status" value="1"/>
</dbReference>
<feature type="domain" description="GGDEF" evidence="6">
    <location>
        <begin position="296"/>
        <end position="432"/>
    </location>
</feature>
<dbReference type="CDD" id="cd00130">
    <property type="entry name" value="PAS"/>
    <property type="match status" value="1"/>
</dbReference>
<dbReference type="SMART" id="SM00267">
    <property type="entry name" value="GGDEF"/>
    <property type="match status" value="1"/>
</dbReference>
<dbReference type="Gene3D" id="3.40.50.2300">
    <property type="match status" value="1"/>
</dbReference>
<dbReference type="RefSeq" id="WP_008289935.1">
    <property type="nucleotide sequence ID" value="NZ_GG657883.1"/>
</dbReference>
<dbReference type="SUPFAM" id="SSF141868">
    <property type="entry name" value="EAL domain-like"/>
    <property type="match status" value="1"/>
</dbReference>
<keyword evidence="1" id="KW-0597">Phosphoprotein</keyword>
<dbReference type="Gene3D" id="3.20.20.450">
    <property type="entry name" value="EAL domain"/>
    <property type="match status" value="1"/>
</dbReference>
<dbReference type="InterPro" id="IPR013767">
    <property type="entry name" value="PAS_fold"/>
</dbReference>
<dbReference type="InterPro" id="IPR001789">
    <property type="entry name" value="Sig_transdc_resp-reg_receiver"/>
</dbReference>
<organism evidence="7 8">
    <name type="scientific">Methylophaga thiooxydans DMS010</name>
    <dbReference type="NCBI Taxonomy" id="637616"/>
    <lineage>
        <taxon>Bacteria</taxon>
        <taxon>Pseudomonadati</taxon>
        <taxon>Pseudomonadota</taxon>
        <taxon>Gammaproteobacteria</taxon>
        <taxon>Thiotrichales</taxon>
        <taxon>Piscirickettsiaceae</taxon>
        <taxon>Methylophaga</taxon>
    </lineage>
</organism>
<dbReference type="Gene3D" id="3.30.70.270">
    <property type="match status" value="1"/>
</dbReference>
<dbReference type="InterPro" id="IPR035965">
    <property type="entry name" value="PAS-like_dom_sf"/>
</dbReference>
<evidence type="ECO:0000259" key="3">
    <source>
        <dbReference type="PROSITE" id="PS50112"/>
    </source>
</evidence>
<dbReference type="OrthoDB" id="9813913at2"/>
<gene>
    <name evidence="7" type="ORF">MDMS009_147</name>
</gene>
<dbReference type="InterPro" id="IPR000700">
    <property type="entry name" value="PAS-assoc_C"/>
</dbReference>
<proteinExistence type="predicted"/>
<dbReference type="PROSITE" id="PS50113">
    <property type="entry name" value="PAC"/>
    <property type="match status" value="1"/>
</dbReference>
<evidence type="ECO:0000259" key="2">
    <source>
        <dbReference type="PROSITE" id="PS50110"/>
    </source>
</evidence>
<dbReference type="PROSITE" id="PS50110">
    <property type="entry name" value="RESPONSE_REGULATORY"/>
    <property type="match status" value="1"/>
</dbReference>
<dbReference type="Gene3D" id="3.30.450.20">
    <property type="entry name" value="PAS domain"/>
    <property type="match status" value="1"/>
</dbReference>
<dbReference type="GO" id="GO:0000160">
    <property type="term" value="P:phosphorelay signal transduction system"/>
    <property type="evidence" value="ECO:0007669"/>
    <property type="project" value="InterPro"/>
</dbReference>
<dbReference type="NCBIfam" id="TIGR00229">
    <property type="entry name" value="sensory_box"/>
    <property type="match status" value="1"/>
</dbReference>
<dbReference type="InterPro" id="IPR000160">
    <property type="entry name" value="GGDEF_dom"/>
</dbReference>
<dbReference type="Proteomes" id="UP000004679">
    <property type="component" value="Unassembled WGS sequence"/>
</dbReference>
<dbReference type="InterPro" id="IPR000014">
    <property type="entry name" value="PAS"/>
</dbReference>
<accession>C0N2B6</accession>
<dbReference type="InterPro" id="IPR011006">
    <property type="entry name" value="CheY-like_superfamily"/>
</dbReference>
<dbReference type="PANTHER" id="PTHR44757">
    <property type="entry name" value="DIGUANYLATE CYCLASE DGCP"/>
    <property type="match status" value="1"/>
</dbReference>
<dbReference type="InterPro" id="IPR035919">
    <property type="entry name" value="EAL_sf"/>
</dbReference>
<dbReference type="InterPro" id="IPR052155">
    <property type="entry name" value="Biofilm_reg_signaling"/>
</dbReference>
<dbReference type="AlphaFoldDB" id="C0N2B6"/>
<name>C0N2B6_9GAMM</name>
<dbReference type="InterPro" id="IPR043128">
    <property type="entry name" value="Rev_trsase/Diguanyl_cyclase"/>
</dbReference>
<dbReference type="EMBL" id="GG657883">
    <property type="protein sequence ID" value="EEF81155.1"/>
    <property type="molecule type" value="Genomic_DNA"/>
</dbReference>
<evidence type="ECO:0000259" key="6">
    <source>
        <dbReference type="PROSITE" id="PS50887"/>
    </source>
</evidence>
<dbReference type="HOGENOM" id="CLU_000445_70_50_6"/>
<evidence type="ECO:0000313" key="7">
    <source>
        <dbReference type="EMBL" id="EEF81155.1"/>
    </source>
</evidence>
<dbReference type="PROSITE" id="PS50112">
    <property type="entry name" value="PAS"/>
    <property type="match status" value="1"/>
</dbReference>
<evidence type="ECO:0000256" key="1">
    <source>
        <dbReference type="PROSITE-ProRule" id="PRU00169"/>
    </source>
</evidence>
<dbReference type="Pfam" id="PF00990">
    <property type="entry name" value="GGDEF"/>
    <property type="match status" value="1"/>
</dbReference>
<evidence type="ECO:0000259" key="4">
    <source>
        <dbReference type="PROSITE" id="PS50113"/>
    </source>
</evidence>
<evidence type="ECO:0000313" key="8">
    <source>
        <dbReference type="Proteomes" id="UP000004679"/>
    </source>
</evidence>